<accession>A0ABV4CD34</accession>
<proteinExistence type="predicted"/>
<name>A0ABV4CD34_9MYCO</name>
<evidence type="ECO:0008006" key="3">
    <source>
        <dbReference type="Google" id="ProtNLM"/>
    </source>
</evidence>
<evidence type="ECO:0000313" key="2">
    <source>
        <dbReference type="Proteomes" id="UP001564760"/>
    </source>
</evidence>
<gene>
    <name evidence="1" type="ORF">AB8998_31560</name>
</gene>
<dbReference type="Proteomes" id="UP001564760">
    <property type="component" value="Unassembled WGS sequence"/>
</dbReference>
<keyword evidence="2" id="KW-1185">Reference proteome</keyword>
<dbReference type="RefSeq" id="WP_369742209.1">
    <property type="nucleotide sequence ID" value="NZ_JBGEDP010000003.1"/>
</dbReference>
<sequence length="170" mass="18671">MATKTALLGLLDQAVDEGWTLRQACHALELGELRAHRWIARRAIGQLVDKIPGGSPMHGLLDEEVSEILALFDQWGETDRSHRKLAHRGSYLGRVWVSPSSVRRVLFLADALSTTSQAWTFSTQALPGLGGLQAELDLDLRYDALHQGGDGSVDHSGFGLAQVDHRGRLR</sequence>
<reference evidence="1 2" key="1">
    <citation type="submission" date="2024-08" db="EMBL/GenBank/DDBJ databases">
        <title>Mycobacterium servetensis sp. nov., a novel rapid-growing mycobacterial species recovered from a human patient in Zaragoza, Spain.</title>
        <authorList>
            <person name="Tristancho-Baro A.I."/>
            <person name="Buenestado-Serrano S."/>
            <person name="Garcia De Viedma D."/>
            <person name="Milagro-Beamonte A."/>
            <person name="Burillo N."/>
            <person name="Sanz S."/>
            <person name="Lopez-Calleja A.I."/>
            <person name="Penas-Utrilla D."/>
            <person name="Guardingo M."/>
            <person name="Garcia M.J."/>
            <person name="Vinuelas-Bayon J."/>
        </authorList>
    </citation>
    <scope>NUCLEOTIDE SEQUENCE [LARGE SCALE GENOMIC DNA]</scope>
    <source>
        <strain evidence="2">HUMS_12744610</strain>
    </source>
</reference>
<dbReference type="EMBL" id="JBGEDP010000003">
    <property type="protein sequence ID" value="MEY8019185.1"/>
    <property type="molecule type" value="Genomic_DNA"/>
</dbReference>
<evidence type="ECO:0000313" key="1">
    <source>
        <dbReference type="EMBL" id="MEY8019185.1"/>
    </source>
</evidence>
<organism evidence="1 2">
    <name type="scientific">Mycobacterium servetii</name>
    <dbReference type="NCBI Taxonomy" id="3237418"/>
    <lineage>
        <taxon>Bacteria</taxon>
        <taxon>Bacillati</taxon>
        <taxon>Actinomycetota</taxon>
        <taxon>Actinomycetes</taxon>
        <taxon>Mycobacteriales</taxon>
        <taxon>Mycobacteriaceae</taxon>
        <taxon>Mycobacterium</taxon>
    </lineage>
</organism>
<protein>
    <recommendedName>
        <fullName evidence="3">Transposase</fullName>
    </recommendedName>
</protein>
<comment type="caution">
    <text evidence="1">The sequence shown here is derived from an EMBL/GenBank/DDBJ whole genome shotgun (WGS) entry which is preliminary data.</text>
</comment>